<dbReference type="Proteomes" id="UP000565579">
    <property type="component" value="Unassembled WGS sequence"/>
</dbReference>
<feature type="domain" description="RNA polymerase sigma-70 region 2" evidence="5">
    <location>
        <begin position="26"/>
        <end position="89"/>
    </location>
</feature>
<keyword evidence="3" id="KW-0731">Sigma factor</keyword>
<dbReference type="CDD" id="cd06171">
    <property type="entry name" value="Sigma70_r4"/>
    <property type="match status" value="1"/>
</dbReference>
<dbReference type="PANTHER" id="PTHR43133:SF51">
    <property type="entry name" value="RNA POLYMERASE SIGMA FACTOR"/>
    <property type="match status" value="1"/>
</dbReference>
<dbReference type="Pfam" id="PF08281">
    <property type="entry name" value="Sigma70_r4_2"/>
    <property type="match status" value="1"/>
</dbReference>
<reference evidence="7 8" key="1">
    <citation type="submission" date="2020-08" db="EMBL/GenBank/DDBJ databases">
        <title>Sequencing the genomes of 1000 actinobacteria strains.</title>
        <authorList>
            <person name="Klenk H.-P."/>
        </authorList>
    </citation>
    <scope>NUCLEOTIDE SEQUENCE [LARGE SCALE GENOMIC DNA]</scope>
    <source>
        <strain evidence="7 8">DSM 43768</strain>
    </source>
</reference>
<dbReference type="EMBL" id="JACHMI010000001">
    <property type="protein sequence ID" value="MBB6551644.1"/>
    <property type="molecule type" value="Genomic_DNA"/>
</dbReference>
<dbReference type="Gene3D" id="1.10.10.10">
    <property type="entry name" value="Winged helix-like DNA-binding domain superfamily/Winged helix DNA-binding domain"/>
    <property type="match status" value="1"/>
</dbReference>
<gene>
    <name evidence="7" type="ORF">HD593_006439</name>
</gene>
<evidence type="ECO:0000313" key="8">
    <source>
        <dbReference type="Proteomes" id="UP000565579"/>
    </source>
</evidence>
<keyword evidence="8" id="KW-1185">Reference proteome</keyword>
<dbReference type="PANTHER" id="PTHR43133">
    <property type="entry name" value="RNA POLYMERASE ECF-TYPE SIGMA FACTO"/>
    <property type="match status" value="1"/>
</dbReference>
<keyword evidence="2" id="KW-0805">Transcription regulation</keyword>
<dbReference type="SUPFAM" id="SSF88659">
    <property type="entry name" value="Sigma3 and sigma4 domains of RNA polymerase sigma factors"/>
    <property type="match status" value="1"/>
</dbReference>
<dbReference type="InterPro" id="IPR036388">
    <property type="entry name" value="WH-like_DNA-bd_sf"/>
</dbReference>
<evidence type="ECO:0000256" key="1">
    <source>
        <dbReference type="ARBA" id="ARBA00010641"/>
    </source>
</evidence>
<protein>
    <submittedName>
        <fullName evidence="7">RNA polymerase sigma-70 factor (ECF subfamily)</fullName>
    </submittedName>
</protein>
<proteinExistence type="inferred from homology"/>
<dbReference type="InterPro" id="IPR013249">
    <property type="entry name" value="RNA_pol_sigma70_r4_t2"/>
</dbReference>
<dbReference type="NCBIfam" id="TIGR02937">
    <property type="entry name" value="sigma70-ECF"/>
    <property type="match status" value="1"/>
</dbReference>
<comment type="similarity">
    <text evidence="1">Belongs to the sigma-70 factor family. ECF subfamily.</text>
</comment>
<evidence type="ECO:0000259" key="6">
    <source>
        <dbReference type="Pfam" id="PF08281"/>
    </source>
</evidence>
<keyword evidence="4" id="KW-0804">Transcription</keyword>
<dbReference type="GO" id="GO:0006352">
    <property type="term" value="P:DNA-templated transcription initiation"/>
    <property type="evidence" value="ECO:0007669"/>
    <property type="project" value="InterPro"/>
</dbReference>
<comment type="caution">
    <text evidence="7">The sequence shown here is derived from an EMBL/GenBank/DDBJ whole genome shotgun (WGS) entry which is preliminary data.</text>
</comment>
<dbReference type="InterPro" id="IPR007627">
    <property type="entry name" value="RNA_pol_sigma70_r2"/>
</dbReference>
<dbReference type="InterPro" id="IPR039425">
    <property type="entry name" value="RNA_pol_sigma-70-like"/>
</dbReference>
<evidence type="ECO:0000259" key="5">
    <source>
        <dbReference type="Pfam" id="PF04542"/>
    </source>
</evidence>
<evidence type="ECO:0000313" key="7">
    <source>
        <dbReference type="EMBL" id="MBB6551644.1"/>
    </source>
</evidence>
<evidence type="ECO:0000256" key="4">
    <source>
        <dbReference type="ARBA" id="ARBA00023163"/>
    </source>
</evidence>
<dbReference type="SUPFAM" id="SSF88946">
    <property type="entry name" value="Sigma2 domain of RNA polymerase sigma factors"/>
    <property type="match status" value="1"/>
</dbReference>
<accession>A0A7X0NYB1</accession>
<organism evidence="7 8">
    <name type="scientific">Nonomuraea rubra</name>
    <dbReference type="NCBI Taxonomy" id="46180"/>
    <lineage>
        <taxon>Bacteria</taxon>
        <taxon>Bacillati</taxon>
        <taxon>Actinomycetota</taxon>
        <taxon>Actinomycetes</taxon>
        <taxon>Streptosporangiales</taxon>
        <taxon>Streptosporangiaceae</taxon>
        <taxon>Nonomuraea</taxon>
    </lineage>
</organism>
<name>A0A7X0NYB1_9ACTN</name>
<feature type="domain" description="RNA polymerase sigma factor 70 region 4 type 2" evidence="6">
    <location>
        <begin position="119"/>
        <end position="172"/>
    </location>
</feature>
<dbReference type="InterPro" id="IPR013324">
    <property type="entry name" value="RNA_pol_sigma_r3/r4-like"/>
</dbReference>
<dbReference type="GO" id="GO:0003677">
    <property type="term" value="F:DNA binding"/>
    <property type="evidence" value="ECO:0007669"/>
    <property type="project" value="InterPro"/>
</dbReference>
<sequence>MSSSPSDAELTLRAQAGEAPALGLLLARHQAGMRAVALSLLGHVPDVDDVLQDAALVALRRIGDVRDPGAAGAWLRMVVRNGCRARLRTTPVLPIADEATLPSGGPTPDQVIESGALRDWVWHAMGELSPPLRMALTLRHFSGLTSYEQIAAACEVPVGTVRSRLSQARAKLAEALLATAGLAHDDAARRTAASRQEAVETLAAASRGAFAEVVHDRWAPHAELIAGQGRRGGRDFAIQGMEGDLEAGVRQRVADVVAAGDLAIWEMDLLNPADDPEHCPPSVVWIMTLERGRVHRLRLIHP</sequence>
<dbReference type="InterPro" id="IPR014284">
    <property type="entry name" value="RNA_pol_sigma-70_dom"/>
</dbReference>
<dbReference type="RefSeq" id="WP_221525097.1">
    <property type="nucleotide sequence ID" value="NZ_BAAAXY010000262.1"/>
</dbReference>
<dbReference type="InterPro" id="IPR013325">
    <property type="entry name" value="RNA_pol_sigma_r2"/>
</dbReference>
<dbReference type="Pfam" id="PF04542">
    <property type="entry name" value="Sigma70_r2"/>
    <property type="match status" value="1"/>
</dbReference>
<evidence type="ECO:0000256" key="2">
    <source>
        <dbReference type="ARBA" id="ARBA00023015"/>
    </source>
</evidence>
<dbReference type="AlphaFoldDB" id="A0A7X0NYB1"/>
<dbReference type="Gene3D" id="1.10.1740.10">
    <property type="match status" value="1"/>
</dbReference>
<evidence type="ECO:0000256" key="3">
    <source>
        <dbReference type="ARBA" id="ARBA00023082"/>
    </source>
</evidence>
<dbReference type="GO" id="GO:0016987">
    <property type="term" value="F:sigma factor activity"/>
    <property type="evidence" value="ECO:0007669"/>
    <property type="project" value="UniProtKB-KW"/>
</dbReference>